<dbReference type="InterPro" id="IPR004360">
    <property type="entry name" value="Glyas_Fos-R_dOase_dom"/>
</dbReference>
<dbReference type="PANTHER" id="PTHR33990:SF1">
    <property type="entry name" value="PROTEIN YJDN"/>
    <property type="match status" value="1"/>
</dbReference>
<accession>A0A3Q9UWV7</accession>
<dbReference type="RefSeq" id="WP_127885892.1">
    <property type="nucleotide sequence ID" value="NZ_CP028137.1"/>
</dbReference>
<reference evidence="2 3" key="1">
    <citation type="submission" date="2018-03" db="EMBL/GenBank/DDBJ databases">
        <title>Bacteriophage NCPPB3778 and a type I-E CRISPR drive the evolution of the US Biological Select Agent, Rathayibacter toxicus.</title>
        <authorList>
            <person name="Davis E.W.II."/>
            <person name="Tabima J.F."/>
            <person name="Weisberg A.J."/>
            <person name="Dantas Lopes L."/>
            <person name="Wiseman M.S."/>
            <person name="Wiseman M.S."/>
            <person name="Pupko T."/>
            <person name="Belcher M.S."/>
            <person name="Sechler A.J."/>
            <person name="Tancos M.A."/>
            <person name="Schroeder B.K."/>
            <person name="Murray T.D."/>
            <person name="Luster D.G."/>
            <person name="Schneider W.L."/>
            <person name="Rogers E."/>
            <person name="Andreote F.D."/>
            <person name="Grunwald N.J."/>
            <person name="Putnam M.L."/>
            <person name="Chang J.H."/>
        </authorList>
    </citation>
    <scope>NUCLEOTIDE SEQUENCE [LARGE SCALE GENOMIC DNA]</scope>
    <source>
        <strain evidence="2 3">DSM 15932</strain>
    </source>
</reference>
<dbReference type="Pfam" id="PF00903">
    <property type="entry name" value="Glyoxalase"/>
    <property type="match status" value="1"/>
</dbReference>
<feature type="domain" description="Glyoxalase/fosfomycin resistance/dioxygenase" evidence="1">
    <location>
        <begin position="11"/>
        <end position="144"/>
    </location>
</feature>
<dbReference type="AlphaFoldDB" id="A0A3Q9UWV7"/>
<evidence type="ECO:0000259" key="1">
    <source>
        <dbReference type="Pfam" id="PF00903"/>
    </source>
</evidence>
<dbReference type="KEGG" id="rfs:C1I64_00570"/>
<dbReference type="SUPFAM" id="SSF54593">
    <property type="entry name" value="Glyoxalase/Bleomycin resistance protein/Dihydroxybiphenyl dioxygenase"/>
    <property type="match status" value="1"/>
</dbReference>
<evidence type="ECO:0000313" key="2">
    <source>
        <dbReference type="EMBL" id="AZZ50697.1"/>
    </source>
</evidence>
<organism evidence="2 3">
    <name type="scientific">Rathayibacter festucae DSM 15932</name>
    <dbReference type="NCBI Taxonomy" id="1328866"/>
    <lineage>
        <taxon>Bacteria</taxon>
        <taxon>Bacillati</taxon>
        <taxon>Actinomycetota</taxon>
        <taxon>Actinomycetes</taxon>
        <taxon>Micrococcales</taxon>
        <taxon>Microbacteriaceae</taxon>
        <taxon>Rathayibacter</taxon>
    </lineage>
</organism>
<evidence type="ECO:0000313" key="3">
    <source>
        <dbReference type="Proteomes" id="UP000285317"/>
    </source>
</evidence>
<dbReference type="EMBL" id="CP028137">
    <property type="protein sequence ID" value="AZZ50697.1"/>
    <property type="molecule type" value="Genomic_DNA"/>
</dbReference>
<dbReference type="Proteomes" id="UP000285317">
    <property type="component" value="Chromosome"/>
</dbReference>
<dbReference type="InterPro" id="IPR028973">
    <property type="entry name" value="PhnB-like"/>
</dbReference>
<dbReference type="InterPro" id="IPR029068">
    <property type="entry name" value="Glyas_Bleomycin-R_OHBP_Dase"/>
</dbReference>
<gene>
    <name evidence="2" type="ORF">C1I64_00570</name>
</gene>
<protein>
    <submittedName>
        <fullName evidence="2">Bleomycin resistance protein</fullName>
    </submittedName>
</protein>
<dbReference type="PANTHER" id="PTHR33990">
    <property type="entry name" value="PROTEIN YJDN-RELATED"/>
    <property type="match status" value="1"/>
</dbReference>
<dbReference type="CDD" id="cd06588">
    <property type="entry name" value="PhnB_like"/>
    <property type="match status" value="1"/>
</dbReference>
<proteinExistence type="predicted"/>
<dbReference type="Gene3D" id="3.10.180.10">
    <property type="entry name" value="2,3-Dihydroxybiphenyl 1,2-Dioxygenase, domain 1"/>
    <property type="match status" value="1"/>
</dbReference>
<name>A0A3Q9UWV7_9MICO</name>
<sequence>MTAAIVAHLNFSGEARAALEYYAAVFGGQAVVRTYGDFGMPAGLPDTGRVVHGQVVGAGGFTVMAYDVPSSEADLQAGATRRENGTTITDRPFFLALQAETLEEATGHWDALAEGASVVEPLAASAWSAGFGMLTDRFGVVWAISVVEQLG</sequence>